<gene>
    <name evidence="2" type="ORF">ECPE_LOCUS10791</name>
</gene>
<accession>A0A183AV06</accession>
<feature type="region of interest" description="Disordered" evidence="1">
    <location>
        <begin position="502"/>
        <end position="544"/>
    </location>
</feature>
<feature type="compositionally biased region" description="Polar residues" evidence="1">
    <location>
        <begin position="397"/>
        <end position="408"/>
    </location>
</feature>
<dbReference type="EMBL" id="UZAN01049675">
    <property type="protein sequence ID" value="VDP87619.1"/>
    <property type="molecule type" value="Genomic_DNA"/>
</dbReference>
<name>A0A183AV06_9TREM</name>
<dbReference type="OrthoDB" id="6257877at2759"/>
<feature type="compositionally biased region" description="Polar residues" evidence="1">
    <location>
        <begin position="137"/>
        <end position="146"/>
    </location>
</feature>
<feature type="region of interest" description="Disordered" evidence="1">
    <location>
        <begin position="128"/>
        <end position="161"/>
    </location>
</feature>
<feature type="compositionally biased region" description="Basic and acidic residues" evidence="1">
    <location>
        <begin position="415"/>
        <end position="435"/>
    </location>
</feature>
<evidence type="ECO:0000313" key="4">
    <source>
        <dbReference type="WBParaSite" id="ECPE_0001082401-mRNA-1"/>
    </source>
</evidence>
<evidence type="ECO:0000313" key="3">
    <source>
        <dbReference type="Proteomes" id="UP000272942"/>
    </source>
</evidence>
<feature type="compositionally biased region" description="Basic and acidic residues" evidence="1">
    <location>
        <begin position="17"/>
        <end position="41"/>
    </location>
</feature>
<sequence>MVRAFLETLFVCSKSAPKRDSTSKKPADENGRVHPHAERSGSQRFRTIPHKQPTTGVPQDDLFSLRAILNQALNTSKHQSKLKTVCLSETQIASNLVTDIRNARSRLVDCQALDKWISNWQENEFRRSESKRGKLIQHQSGSTTQLDKSRRTHRRSAQGRALSDRALLSAKYSKRRDELIRKALETVRPSVASQTEIQRHKQMNEIWEPLSTDLPELDHGQCASEFAETTLFSPLSADMTTPREAVALNSFRARSTESHTAQTKIDKTEWDRSLSCHIQYSQHELYTPSQAKMTIEGTRSWNTIPRNTDKRLVYSNRQPGSQSHNQEPSLPMLRLEDLKSYTLTSSTTSHVCDGKAKPEDQTSDTFVLSAASEFLHSTSDEQFAFKHRPRPGIATGRQRQISPSSEQRTPAGLESKADGASAEKLDEPPQNKKVSEIYENEEIADVNETISKGSMRSNFTEPPGSEMDLEMQYIPMNEEIHLQNQSFVQSEPPRGFVKEPLDSIVQPKHPHKSTFFHKTSRRKLKRPERVEPNRKASAPPDSLIVNNNAQSKEASVFKQATPSQRSTVTAHSDTILLAQLDPKRVQFWNDVLQDCEDVRLSKLLEEMHSITDRRIFAIEQRTRTRIRLNETVVYTVHGLPCMELRILAYEVTDIQRALVQLEMCFPRLYRQILFTERFYGSAAPGLAHRFPTTNEFFFTMNESTAAGQPSVSTVRRVIPVIEEARKLKRSHKSFG</sequence>
<reference evidence="4" key="1">
    <citation type="submission" date="2016-06" db="UniProtKB">
        <authorList>
            <consortium name="WormBaseParasite"/>
        </authorList>
    </citation>
    <scope>IDENTIFICATION</scope>
</reference>
<feature type="region of interest" description="Disordered" evidence="1">
    <location>
        <begin position="380"/>
        <end position="435"/>
    </location>
</feature>
<evidence type="ECO:0000313" key="2">
    <source>
        <dbReference type="EMBL" id="VDP87619.1"/>
    </source>
</evidence>
<reference evidence="2 3" key="2">
    <citation type="submission" date="2018-11" db="EMBL/GenBank/DDBJ databases">
        <authorList>
            <consortium name="Pathogen Informatics"/>
        </authorList>
    </citation>
    <scope>NUCLEOTIDE SEQUENCE [LARGE SCALE GENOMIC DNA]</scope>
    <source>
        <strain evidence="2 3">Egypt</strain>
    </source>
</reference>
<feature type="region of interest" description="Disordered" evidence="1">
    <location>
        <begin position="17"/>
        <end position="57"/>
    </location>
</feature>
<organism evidence="4">
    <name type="scientific">Echinostoma caproni</name>
    <dbReference type="NCBI Taxonomy" id="27848"/>
    <lineage>
        <taxon>Eukaryota</taxon>
        <taxon>Metazoa</taxon>
        <taxon>Spiralia</taxon>
        <taxon>Lophotrochozoa</taxon>
        <taxon>Platyhelminthes</taxon>
        <taxon>Trematoda</taxon>
        <taxon>Digenea</taxon>
        <taxon>Plagiorchiida</taxon>
        <taxon>Echinostomata</taxon>
        <taxon>Echinostomatoidea</taxon>
        <taxon>Echinostomatidae</taxon>
        <taxon>Echinostoma</taxon>
    </lineage>
</organism>
<feature type="compositionally biased region" description="Basic residues" evidence="1">
    <location>
        <begin position="508"/>
        <end position="526"/>
    </location>
</feature>
<dbReference type="AlphaFoldDB" id="A0A183AV06"/>
<keyword evidence="3" id="KW-1185">Reference proteome</keyword>
<dbReference type="Proteomes" id="UP000272942">
    <property type="component" value="Unassembled WGS sequence"/>
</dbReference>
<evidence type="ECO:0000256" key="1">
    <source>
        <dbReference type="SAM" id="MobiDB-lite"/>
    </source>
</evidence>
<proteinExistence type="predicted"/>
<protein>
    <submittedName>
        <fullName evidence="4">CKK domain-containing protein</fullName>
    </submittedName>
</protein>
<dbReference type="WBParaSite" id="ECPE_0001082401-mRNA-1">
    <property type="protein sequence ID" value="ECPE_0001082401-mRNA-1"/>
    <property type="gene ID" value="ECPE_0001082401"/>
</dbReference>